<dbReference type="InterPro" id="IPR050738">
    <property type="entry name" value="Sulfatase"/>
</dbReference>
<dbReference type="InterPro" id="IPR024607">
    <property type="entry name" value="Sulfatase_CS"/>
</dbReference>
<dbReference type="Proteomes" id="UP001186452">
    <property type="component" value="Unassembled WGS sequence"/>
</dbReference>
<evidence type="ECO:0000256" key="3">
    <source>
        <dbReference type="ARBA" id="ARBA00022801"/>
    </source>
</evidence>
<evidence type="ECO:0000259" key="6">
    <source>
        <dbReference type="Pfam" id="PF00884"/>
    </source>
</evidence>
<evidence type="ECO:0000256" key="1">
    <source>
        <dbReference type="ARBA" id="ARBA00008779"/>
    </source>
</evidence>
<evidence type="ECO:0000256" key="2">
    <source>
        <dbReference type="ARBA" id="ARBA00022723"/>
    </source>
</evidence>
<keyword evidence="5" id="KW-0732">Signal</keyword>
<dbReference type="EMBL" id="JAWJZI010000005">
    <property type="protein sequence ID" value="MDV5170185.1"/>
    <property type="molecule type" value="Genomic_DNA"/>
</dbReference>
<name>A0ABU3ZJH3_9GAMM</name>
<dbReference type="SUPFAM" id="SSF53649">
    <property type="entry name" value="Alkaline phosphatase-like"/>
    <property type="match status" value="1"/>
</dbReference>
<protein>
    <submittedName>
        <fullName evidence="7">Sulfatase-like hydrolase/transferase</fullName>
    </submittedName>
</protein>
<keyword evidence="4" id="KW-0106">Calcium</keyword>
<evidence type="ECO:0000313" key="8">
    <source>
        <dbReference type="Proteomes" id="UP001186452"/>
    </source>
</evidence>
<keyword evidence="3" id="KW-0378">Hydrolase</keyword>
<dbReference type="RefSeq" id="WP_317522974.1">
    <property type="nucleotide sequence ID" value="NZ_JAWJZI010000005.1"/>
</dbReference>
<proteinExistence type="inferred from homology"/>
<evidence type="ECO:0000313" key="7">
    <source>
        <dbReference type="EMBL" id="MDV5170185.1"/>
    </source>
</evidence>
<accession>A0ABU3ZJH3</accession>
<keyword evidence="2" id="KW-0479">Metal-binding</keyword>
<evidence type="ECO:0000256" key="4">
    <source>
        <dbReference type="ARBA" id="ARBA00022837"/>
    </source>
</evidence>
<reference evidence="7 8" key="1">
    <citation type="submission" date="2023-10" db="EMBL/GenBank/DDBJ databases">
        <title>Marine bacteria isolated from horseshoe crab.</title>
        <authorList>
            <person name="Cheng T.H."/>
        </authorList>
    </citation>
    <scope>NUCLEOTIDE SEQUENCE [LARGE SCALE GENOMIC DNA]</scope>
    <source>
        <strain evidence="7 8">HSC6</strain>
    </source>
</reference>
<dbReference type="InterPro" id="IPR000917">
    <property type="entry name" value="Sulfatase_N"/>
</dbReference>
<sequence>MKSTLFAASLLVAYSSASYAQTQQPNILFILSDNQHAGLLGAYGNQEIKTPNLDQLATEGVKFTNTFAVNGMCSPTRATLMTGLMPSQHGLHDWLNDEEMEGWPDDWSAVAEFRSLPYTLKQHGYNTAMIGKWHLGQPWKPSLGFDHWMTFTSGHTLDFWNNTVIENGQISDISGIHMVDYFGQKAVQYLESYDSDKPFFLKVSFDGPYMDPPTNMGPAKNRHYEYYKDKNLSTFPNEPINKNYLNQLISFAKNNEDEHFLNKIIKMVITDMSGDQATRANMASQNTLVDDNVGMLLDTLNKKGLDKNTIVIYTSDQGVYYGQQGLWTHTILSQPSTLQETAFNVPLIIRSPDASQGKTVNQLIGQYDIPNTILDLAGIKQALPNSPGKSFAQLLENSTSQPIHDAIFYEQTETRGIRTQQYAYWKRMDSEFGPSELYDMINDPNQTNNLADNPEYRDVIAKLDNRLTEFYQQYTDPQYDLWSGGTAKGSISHPKLFQKRFGQDWTVKTDIVPAFKE</sequence>
<keyword evidence="8" id="KW-1185">Reference proteome</keyword>
<dbReference type="InterPro" id="IPR017850">
    <property type="entry name" value="Alkaline_phosphatase_core_sf"/>
</dbReference>
<dbReference type="Gene3D" id="3.40.720.10">
    <property type="entry name" value="Alkaline Phosphatase, subunit A"/>
    <property type="match status" value="1"/>
</dbReference>
<feature type="domain" description="Sulfatase N-terminal" evidence="6">
    <location>
        <begin position="25"/>
        <end position="379"/>
    </location>
</feature>
<organism evidence="7 8">
    <name type="scientific">Photobacterium rosenbergii</name>
    <dbReference type="NCBI Taxonomy" id="294936"/>
    <lineage>
        <taxon>Bacteria</taxon>
        <taxon>Pseudomonadati</taxon>
        <taxon>Pseudomonadota</taxon>
        <taxon>Gammaproteobacteria</taxon>
        <taxon>Vibrionales</taxon>
        <taxon>Vibrionaceae</taxon>
        <taxon>Photobacterium</taxon>
    </lineage>
</organism>
<evidence type="ECO:0000256" key="5">
    <source>
        <dbReference type="SAM" id="SignalP"/>
    </source>
</evidence>
<dbReference type="PANTHER" id="PTHR42693">
    <property type="entry name" value="ARYLSULFATASE FAMILY MEMBER"/>
    <property type="match status" value="1"/>
</dbReference>
<feature type="signal peptide" evidence="5">
    <location>
        <begin position="1"/>
        <end position="20"/>
    </location>
</feature>
<dbReference type="PROSITE" id="PS00149">
    <property type="entry name" value="SULFATASE_2"/>
    <property type="match status" value="1"/>
</dbReference>
<dbReference type="PANTHER" id="PTHR42693:SF53">
    <property type="entry name" value="ENDO-4-O-SULFATASE"/>
    <property type="match status" value="1"/>
</dbReference>
<feature type="chain" id="PRO_5046079383" evidence="5">
    <location>
        <begin position="21"/>
        <end position="517"/>
    </location>
</feature>
<dbReference type="Pfam" id="PF00884">
    <property type="entry name" value="Sulfatase"/>
    <property type="match status" value="1"/>
</dbReference>
<comment type="similarity">
    <text evidence="1">Belongs to the sulfatase family.</text>
</comment>
<gene>
    <name evidence="7" type="ORF">R2X38_14365</name>
</gene>
<comment type="caution">
    <text evidence="7">The sequence shown here is derived from an EMBL/GenBank/DDBJ whole genome shotgun (WGS) entry which is preliminary data.</text>
</comment>
<dbReference type="PROSITE" id="PS00523">
    <property type="entry name" value="SULFATASE_1"/>
    <property type="match status" value="1"/>
</dbReference>